<dbReference type="GO" id="GO:0005886">
    <property type="term" value="C:plasma membrane"/>
    <property type="evidence" value="ECO:0007669"/>
    <property type="project" value="UniProtKB-SubCell"/>
</dbReference>
<evidence type="ECO:0000256" key="7">
    <source>
        <dbReference type="PIRSR" id="PIRSR604254-1"/>
    </source>
</evidence>
<keyword evidence="4 9" id="KW-0812">Transmembrane</keyword>
<name>A0A2T4UFE5_9ACTN</name>
<feature type="binding site" evidence="7">
    <location>
        <position position="207"/>
    </location>
    <ligand>
        <name>Zn(2+)</name>
        <dbReference type="ChEBI" id="CHEBI:29105"/>
    </ligand>
</feature>
<dbReference type="OrthoDB" id="9813689at2"/>
<dbReference type="GO" id="GO:0046872">
    <property type="term" value="F:metal ion binding"/>
    <property type="evidence" value="ECO:0007669"/>
    <property type="project" value="UniProtKB-KW"/>
</dbReference>
<keyword evidence="7" id="KW-0479">Metal-binding</keyword>
<feature type="transmembrane region" description="Helical" evidence="9">
    <location>
        <begin position="93"/>
        <end position="110"/>
    </location>
</feature>
<feature type="transmembrane region" description="Helical" evidence="9">
    <location>
        <begin position="28"/>
        <end position="47"/>
    </location>
</feature>
<organism evidence="10 11">
    <name type="scientific">Paraconexibacter algicola</name>
    <dbReference type="NCBI Taxonomy" id="2133960"/>
    <lineage>
        <taxon>Bacteria</taxon>
        <taxon>Bacillati</taxon>
        <taxon>Actinomycetota</taxon>
        <taxon>Thermoleophilia</taxon>
        <taxon>Solirubrobacterales</taxon>
        <taxon>Paraconexibacteraceae</taxon>
        <taxon>Paraconexibacter</taxon>
    </lineage>
</organism>
<evidence type="ECO:0000313" key="10">
    <source>
        <dbReference type="EMBL" id="PTL56491.1"/>
    </source>
</evidence>
<keyword evidence="5 9" id="KW-1133">Transmembrane helix</keyword>
<comment type="caution">
    <text evidence="10">The sequence shown here is derived from an EMBL/GenBank/DDBJ whole genome shotgun (WGS) entry which is preliminary data.</text>
</comment>
<keyword evidence="6 9" id="KW-0472">Membrane</keyword>
<evidence type="ECO:0000313" key="11">
    <source>
        <dbReference type="Proteomes" id="UP000240739"/>
    </source>
</evidence>
<evidence type="ECO:0000256" key="5">
    <source>
        <dbReference type="ARBA" id="ARBA00022989"/>
    </source>
</evidence>
<feature type="binding site" evidence="7">
    <location>
        <position position="74"/>
    </location>
    <ligand>
        <name>Zn(2+)</name>
        <dbReference type="ChEBI" id="CHEBI:29105"/>
    </ligand>
</feature>
<evidence type="ECO:0000256" key="4">
    <source>
        <dbReference type="ARBA" id="ARBA00022692"/>
    </source>
</evidence>
<feature type="binding site" evidence="7">
    <location>
        <position position="203"/>
    </location>
    <ligand>
        <name>Zn(2+)</name>
        <dbReference type="ChEBI" id="CHEBI:29105"/>
    </ligand>
</feature>
<accession>A0A2T4UFE5</accession>
<dbReference type="GO" id="GO:0140911">
    <property type="term" value="F:pore-forming activity"/>
    <property type="evidence" value="ECO:0007669"/>
    <property type="project" value="InterPro"/>
</dbReference>
<dbReference type="NCBIfam" id="TIGR01065">
    <property type="entry name" value="hlyIII"/>
    <property type="match status" value="1"/>
</dbReference>
<keyword evidence="3" id="KW-1003">Cell membrane</keyword>
<dbReference type="InterPro" id="IPR004254">
    <property type="entry name" value="AdipoR/HlyIII-related"/>
</dbReference>
<sequence>MVSTRPGPTPLPSSAPQDPPKPRLRGVFHQWSFFAAVVFGVLLVGAADSTRATVGASIYAAGVCGLFGISALYHRRTWAPAQRRWMRRADHAMIFVFIAATYTPIALLVLSEPLQTIILAIIWACAAGGVALQLIWVDAPKTVQAPIYIAMGWVSIATMPQILDRLGVLSVVGLAVGGVLYTAGAIVYARGRPDPRPLVFGYHEIFHVAVVLAALCHYAVIAFAVLPRG</sequence>
<evidence type="ECO:0000256" key="3">
    <source>
        <dbReference type="ARBA" id="ARBA00022475"/>
    </source>
</evidence>
<evidence type="ECO:0000256" key="6">
    <source>
        <dbReference type="ARBA" id="ARBA00023136"/>
    </source>
</evidence>
<evidence type="ECO:0000256" key="9">
    <source>
        <dbReference type="SAM" id="Phobius"/>
    </source>
</evidence>
<keyword evidence="11" id="KW-1185">Reference proteome</keyword>
<proteinExistence type="inferred from homology"/>
<dbReference type="InterPro" id="IPR005744">
    <property type="entry name" value="Hy-lIII"/>
</dbReference>
<evidence type="ECO:0000256" key="1">
    <source>
        <dbReference type="ARBA" id="ARBA00004651"/>
    </source>
</evidence>
<feature type="region of interest" description="Disordered" evidence="8">
    <location>
        <begin position="1"/>
        <end position="21"/>
    </location>
</feature>
<dbReference type="Pfam" id="PF03006">
    <property type="entry name" value="HlyIII"/>
    <property type="match status" value="1"/>
</dbReference>
<comment type="subcellular location">
    <subcellularLocation>
        <location evidence="1">Cell membrane</location>
        <topology evidence="1">Multi-pass membrane protein</topology>
    </subcellularLocation>
</comment>
<evidence type="ECO:0000256" key="2">
    <source>
        <dbReference type="ARBA" id="ARBA00008488"/>
    </source>
</evidence>
<comment type="similarity">
    <text evidence="2">Belongs to the UPF0073 (Hly-III) family.</text>
</comment>
<evidence type="ECO:0000256" key="8">
    <source>
        <dbReference type="SAM" id="MobiDB-lite"/>
    </source>
</evidence>
<dbReference type="EMBL" id="PYYB01000002">
    <property type="protein sequence ID" value="PTL56491.1"/>
    <property type="molecule type" value="Genomic_DNA"/>
</dbReference>
<dbReference type="Proteomes" id="UP000240739">
    <property type="component" value="Unassembled WGS sequence"/>
</dbReference>
<dbReference type="RefSeq" id="WP_107570210.1">
    <property type="nucleotide sequence ID" value="NZ_PYYB01000002.1"/>
</dbReference>
<dbReference type="PANTHER" id="PTHR20855">
    <property type="entry name" value="ADIPOR/PROGESTIN RECEPTOR-RELATED"/>
    <property type="match status" value="1"/>
</dbReference>
<dbReference type="PANTHER" id="PTHR20855:SF3">
    <property type="entry name" value="LD03007P"/>
    <property type="match status" value="1"/>
</dbReference>
<dbReference type="AlphaFoldDB" id="A0A2T4UFE5"/>
<feature type="transmembrane region" description="Helical" evidence="9">
    <location>
        <begin position="117"/>
        <end position="137"/>
    </location>
</feature>
<keyword evidence="7" id="KW-0862">Zinc</keyword>
<protein>
    <submittedName>
        <fullName evidence="10">Hemolysin III</fullName>
    </submittedName>
</protein>
<gene>
    <name evidence="10" type="ORF">C7Y72_16155</name>
</gene>
<feature type="transmembrane region" description="Helical" evidence="9">
    <location>
        <begin position="166"/>
        <end position="189"/>
    </location>
</feature>
<feature type="compositionally biased region" description="Pro residues" evidence="8">
    <location>
        <begin position="7"/>
        <end position="19"/>
    </location>
</feature>
<feature type="transmembrane region" description="Helical" evidence="9">
    <location>
        <begin position="205"/>
        <end position="226"/>
    </location>
</feature>
<feature type="transmembrane region" description="Helical" evidence="9">
    <location>
        <begin position="54"/>
        <end position="73"/>
    </location>
</feature>
<reference evidence="10 11" key="1">
    <citation type="submission" date="2018-03" db="EMBL/GenBank/DDBJ databases">
        <title>Aquarubrobacter algicola gen. nov., sp. nov., a novel actinobacterium isolated from shallow eutrophic lake during the end of cyanobacterial harmful algal blooms.</title>
        <authorList>
            <person name="Chun S.J."/>
        </authorList>
    </citation>
    <scope>NUCLEOTIDE SEQUENCE [LARGE SCALE GENOMIC DNA]</scope>
    <source>
        <strain evidence="10 11">Seoho-28</strain>
    </source>
</reference>